<evidence type="ECO:0000313" key="1">
    <source>
        <dbReference type="EMBL" id="CAF1712034.1"/>
    </source>
</evidence>
<name>A0A816IPC3_BRANA</name>
<proteinExistence type="predicted"/>
<reference evidence="1" key="1">
    <citation type="submission" date="2021-01" db="EMBL/GenBank/DDBJ databases">
        <authorList>
            <consortium name="Genoscope - CEA"/>
            <person name="William W."/>
        </authorList>
    </citation>
    <scope>NUCLEOTIDE SEQUENCE</scope>
</reference>
<gene>
    <name evidence="1" type="ORF">DARMORV10_C03P88680.1</name>
</gene>
<protein>
    <submittedName>
        <fullName evidence="1">(rape) hypothetical protein</fullName>
    </submittedName>
</protein>
<sequence>MVEVVGSCKRMEVVETCTLPSEKESSMAEVVGSCRRKAVVEICIRPSGKESSMVEGLVFYIVVEEMVVPSNMGNSFWVDMVIWFYGLGDISVLLGEIHKGKLQLRWR</sequence>
<dbReference type="AlphaFoldDB" id="A0A816IPC3"/>
<dbReference type="EMBL" id="HG994367">
    <property type="protein sequence ID" value="CAF1712034.1"/>
    <property type="molecule type" value="Genomic_DNA"/>
</dbReference>
<dbReference type="Proteomes" id="UP001295469">
    <property type="component" value="Chromosome C03"/>
</dbReference>
<accession>A0A816IPC3</accession>
<organism evidence="1">
    <name type="scientific">Brassica napus</name>
    <name type="common">Rape</name>
    <dbReference type="NCBI Taxonomy" id="3708"/>
    <lineage>
        <taxon>Eukaryota</taxon>
        <taxon>Viridiplantae</taxon>
        <taxon>Streptophyta</taxon>
        <taxon>Embryophyta</taxon>
        <taxon>Tracheophyta</taxon>
        <taxon>Spermatophyta</taxon>
        <taxon>Magnoliopsida</taxon>
        <taxon>eudicotyledons</taxon>
        <taxon>Gunneridae</taxon>
        <taxon>Pentapetalae</taxon>
        <taxon>rosids</taxon>
        <taxon>malvids</taxon>
        <taxon>Brassicales</taxon>
        <taxon>Brassicaceae</taxon>
        <taxon>Brassiceae</taxon>
        <taxon>Brassica</taxon>
    </lineage>
</organism>